<keyword evidence="4" id="KW-1185">Reference proteome</keyword>
<keyword evidence="2" id="KW-0732">Signal</keyword>
<dbReference type="VEuPathDB" id="VectorBase:AFAF001671"/>
<feature type="signal peptide" evidence="2">
    <location>
        <begin position="1"/>
        <end position="30"/>
    </location>
</feature>
<evidence type="ECO:0000256" key="2">
    <source>
        <dbReference type="SAM" id="SignalP"/>
    </source>
</evidence>
<name>A0A182Q2A4_9DIPT</name>
<reference evidence="3" key="2">
    <citation type="submission" date="2020-05" db="UniProtKB">
        <authorList>
            <consortium name="EnsemblMetazoa"/>
        </authorList>
    </citation>
    <scope>IDENTIFICATION</scope>
    <source>
        <strain evidence="3">FAR1</strain>
    </source>
</reference>
<dbReference type="EMBL" id="AXCN02002213">
    <property type="status" value="NOT_ANNOTATED_CDS"/>
    <property type="molecule type" value="Genomic_DNA"/>
</dbReference>
<evidence type="ECO:0000313" key="3">
    <source>
        <dbReference type="EnsemblMetazoa" id="AFAF001671-PA"/>
    </source>
</evidence>
<feature type="region of interest" description="Disordered" evidence="1">
    <location>
        <begin position="177"/>
        <end position="211"/>
    </location>
</feature>
<organism evidence="3 4">
    <name type="scientific">Anopheles farauti</name>
    <dbReference type="NCBI Taxonomy" id="69004"/>
    <lineage>
        <taxon>Eukaryota</taxon>
        <taxon>Metazoa</taxon>
        <taxon>Ecdysozoa</taxon>
        <taxon>Arthropoda</taxon>
        <taxon>Hexapoda</taxon>
        <taxon>Insecta</taxon>
        <taxon>Pterygota</taxon>
        <taxon>Neoptera</taxon>
        <taxon>Endopterygota</taxon>
        <taxon>Diptera</taxon>
        <taxon>Nematocera</taxon>
        <taxon>Culicoidea</taxon>
        <taxon>Culicidae</taxon>
        <taxon>Anophelinae</taxon>
        <taxon>Anopheles</taxon>
    </lineage>
</organism>
<evidence type="ECO:0000256" key="1">
    <source>
        <dbReference type="SAM" id="MobiDB-lite"/>
    </source>
</evidence>
<dbReference type="EnsemblMetazoa" id="AFAF001671-RA">
    <property type="protein sequence ID" value="AFAF001671-PA"/>
    <property type="gene ID" value="AFAF001671"/>
</dbReference>
<protein>
    <submittedName>
        <fullName evidence="3">Uncharacterized protein</fullName>
    </submittedName>
</protein>
<feature type="compositionally biased region" description="Basic residues" evidence="1">
    <location>
        <begin position="177"/>
        <end position="186"/>
    </location>
</feature>
<dbReference type="AlphaFoldDB" id="A0A182Q2A4"/>
<feature type="chain" id="PRO_5008132093" evidence="2">
    <location>
        <begin position="31"/>
        <end position="260"/>
    </location>
</feature>
<reference evidence="4" key="1">
    <citation type="submission" date="2014-01" db="EMBL/GenBank/DDBJ databases">
        <title>The Genome Sequence of Anopheles farauti FAR1 (V2).</title>
        <authorList>
            <consortium name="The Broad Institute Genomics Platform"/>
            <person name="Neafsey D.E."/>
            <person name="Besansky N."/>
            <person name="Howell P."/>
            <person name="Walton C."/>
            <person name="Young S.K."/>
            <person name="Zeng Q."/>
            <person name="Gargeya S."/>
            <person name="Fitzgerald M."/>
            <person name="Haas B."/>
            <person name="Abouelleil A."/>
            <person name="Allen A.W."/>
            <person name="Alvarado L."/>
            <person name="Arachchi H.M."/>
            <person name="Berlin A.M."/>
            <person name="Chapman S.B."/>
            <person name="Gainer-Dewar J."/>
            <person name="Goldberg J."/>
            <person name="Griggs A."/>
            <person name="Gujja S."/>
            <person name="Hansen M."/>
            <person name="Howarth C."/>
            <person name="Imamovic A."/>
            <person name="Ireland A."/>
            <person name="Larimer J."/>
            <person name="McCowan C."/>
            <person name="Murphy C."/>
            <person name="Pearson M."/>
            <person name="Poon T.W."/>
            <person name="Priest M."/>
            <person name="Roberts A."/>
            <person name="Saif S."/>
            <person name="Shea T."/>
            <person name="Sisk P."/>
            <person name="Sykes S."/>
            <person name="Wortman J."/>
            <person name="Nusbaum C."/>
            <person name="Birren B."/>
        </authorList>
    </citation>
    <scope>NUCLEOTIDE SEQUENCE [LARGE SCALE GENOMIC DNA]</scope>
    <source>
        <strain evidence="4">FAR1</strain>
    </source>
</reference>
<sequence length="260" mass="28362">MANKSRFGTKRRISVALIVAICLCLKQVKGSCLSYGHSCWGAHGKRAGPPGRAAPSDGQGMVQYKPQQLLDQSNPLPAALTATERWALVRVLPEKNAYYPFSKLMHSPPATTSLLFNDDLPSSGSDTSRIALDAVNSPVRKLAETNHDFKTLTSTEQDLAVGDDRYLTADVAPIGHRRDHRHKKKPQTATTNHRYGGFDDSFEENASTDRMIPPNDDDMSQILLLNAVAAAAMSENDANTAGTQFNRKLFSARNSIPLNA</sequence>
<dbReference type="Proteomes" id="UP000075886">
    <property type="component" value="Unassembled WGS sequence"/>
</dbReference>
<evidence type="ECO:0000313" key="4">
    <source>
        <dbReference type="Proteomes" id="UP000075886"/>
    </source>
</evidence>
<accession>A0A182Q2A4</accession>
<proteinExistence type="predicted"/>